<dbReference type="PANTHER" id="PTHR35024">
    <property type="entry name" value="HYPOTHETICAL CYTOSOLIC PROTEIN"/>
    <property type="match status" value="1"/>
</dbReference>
<evidence type="ECO:0000313" key="2">
    <source>
        <dbReference type="EMBL" id="NIZ46634.1"/>
    </source>
</evidence>
<dbReference type="PANTHER" id="PTHR35024:SF4">
    <property type="entry name" value="POLYMER-FORMING CYTOSKELETAL PROTEIN"/>
    <property type="match status" value="1"/>
</dbReference>
<sequence>MPEIHAKKIDESSVESVFQEDFILEGNVKVSNGLAIKGRVVGDVKVDANIFIDKHASVIGNVESSESLYLLGELRGDVRTKSRVEVIGKGKLDGDVTTGRMVIENGSTFNGICKMGDQ</sequence>
<name>A0A968GBA2_9SPIO</name>
<dbReference type="RefSeq" id="WP_167703088.1">
    <property type="nucleotide sequence ID" value="NZ_CP118168.1"/>
</dbReference>
<evidence type="ECO:0000256" key="1">
    <source>
        <dbReference type="ARBA" id="ARBA00044755"/>
    </source>
</evidence>
<dbReference type="Pfam" id="PF04519">
    <property type="entry name" value="Bactofilin"/>
    <property type="match status" value="1"/>
</dbReference>
<reference evidence="2" key="1">
    <citation type="submission" date="2020-03" db="EMBL/GenBank/DDBJ databases">
        <title>Spirochaetal bacteria isolated from arthropods constitute a novel genus Entomospira genus novum within the order Spirochaetales.</title>
        <authorList>
            <person name="Grana-Miraglia L."/>
            <person name="Sikutova S."/>
            <person name="Fingerle V."/>
            <person name="Sing A."/>
            <person name="Castillo-Ramirez S."/>
            <person name="Margos G."/>
            <person name="Rudolf I."/>
        </authorList>
    </citation>
    <scope>NUCLEOTIDE SEQUENCE</scope>
    <source>
        <strain evidence="2">BR208</strain>
    </source>
</reference>
<dbReference type="InterPro" id="IPR007607">
    <property type="entry name" value="BacA/B"/>
</dbReference>
<comment type="caution">
    <text evidence="2">The sequence shown here is derived from an EMBL/GenBank/DDBJ whole genome shotgun (WGS) entry which is preliminary data.</text>
</comment>
<accession>A0A968GBA2</accession>
<proteinExistence type="inferred from homology"/>
<keyword evidence="3" id="KW-1185">Reference proteome</keyword>
<evidence type="ECO:0000313" key="3">
    <source>
        <dbReference type="Proteomes" id="UP000752013"/>
    </source>
</evidence>
<dbReference type="AlphaFoldDB" id="A0A968GBA2"/>
<protein>
    <submittedName>
        <fullName evidence="2">Polymer-forming cytoskeletal protein</fullName>
    </submittedName>
</protein>
<comment type="similarity">
    <text evidence="1">Belongs to the bactofilin family.</text>
</comment>
<dbReference type="Proteomes" id="UP000752013">
    <property type="component" value="Unassembled WGS sequence"/>
</dbReference>
<gene>
    <name evidence="2" type="ORF">HCT46_01660</name>
</gene>
<dbReference type="EMBL" id="JAATLK010000001">
    <property type="protein sequence ID" value="NIZ46634.1"/>
    <property type="molecule type" value="Genomic_DNA"/>
</dbReference>
<organism evidence="2 3">
    <name type="scientific">Entomospira nematocerorum</name>
    <dbReference type="NCBI Taxonomy" id="2719987"/>
    <lineage>
        <taxon>Bacteria</taxon>
        <taxon>Pseudomonadati</taxon>
        <taxon>Spirochaetota</taxon>
        <taxon>Spirochaetia</taxon>
        <taxon>Spirochaetales</taxon>
        <taxon>Spirochaetaceae</taxon>
        <taxon>Entomospira</taxon>
    </lineage>
</organism>